<evidence type="ECO:0000313" key="3">
    <source>
        <dbReference type="EMBL" id="KAA8631437.1"/>
    </source>
</evidence>
<evidence type="ECO:0008006" key="5">
    <source>
        <dbReference type="Google" id="ProtNLM"/>
    </source>
</evidence>
<dbReference type="EMBL" id="NMPR01000077">
    <property type="protein sequence ID" value="KAA8631437.1"/>
    <property type="molecule type" value="Genomic_DNA"/>
</dbReference>
<gene>
    <name evidence="3" type="ORF">SMACR_06103</name>
</gene>
<feature type="chain" id="PRO_5035849528" description="Secreted protein" evidence="2">
    <location>
        <begin position="23"/>
        <end position="207"/>
    </location>
</feature>
<evidence type="ECO:0000256" key="1">
    <source>
        <dbReference type="SAM" id="MobiDB-lite"/>
    </source>
</evidence>
<feature type="signal peptide" evidence="2">
    <location>
        <begin position="1"/>
        <end position="22"/>
    </location>
</feature>
<evidence type="ECO:0000256" key="2">
    <source>
        <dbReference type="SAM" id="SignalP"/>
    </source>
</evidence>
<comment type="caution">
    <text evidence="3">The sequence shown here is derived from an EMBL/GenBank/DDBJ whole genome shotgun (WGS) entry which is preliminary data.</text>
</comment>
<proteinExistence type="predicted"/>
<organism evidence="3 4">
    <name type="scientific">Sordaria macrospora</name>
    <dbReference type="NCBI Taxonomy" id="5147"/>
    <lineage>
        <taxon>Eukaryota</taxon>
        <taxon>Fungi</taxon>
        <taxon>Dikarya</taxon>
        <taxon>Ascomycota</taxon>
        <taxon>Pezizomycotina</taxon>
        <taxon>Sordariomycetes</taxon>
        <taxon>Sordariomycetidae</taxon>
        <taxon>Sordariales</taxon>
        <taxon>Sordariaceae</taxon>
        <taxon>Sordaria</taxon>
    </lineage>
</organism>
<dbReference type="AlphaFoldDB" id="A0A8S8ZKV9"/>
<feature type="compositionally biased region" description="Basic and acidic residues" evidence="1">
    <location>
        <begin position="187"/>
        <end position="196"/>
    </location>
</feature>
<sequence length="207" mass="23941">MFILFSALAIAILSTFIWRCYSCLSPKKKKSDELESQFQHLPPLTGQRGMRREHMHLPYAHSLNYHLHGGRTGGTDTRDRYSGRERGGRYMIRTTSGWWRHAAGPDRRSLHRNRLQRHTRVGLRVPPTRGTPLDSVYPLAYMQEETRQEQPPQQHREGRRQEAWEMEATHKGQAREATPPPPYKARRSTDGMDDRPPGCLCGHVGHV</sequence>
<reference evidence="3 4" key="1">
    <citation type="submission" date="2017-07" db="EMBL/GenBank/DDBJ databases">
        <title>Genome sequence of the Sordaria macrospora wild type strain R19027.</title>
        <authorList>
            <person name="Nowrousian M."/>
            <person name="Teichert I."/>
            <person name="Kueck U."/>
        </authorList>
    </citation>
    <scope>NUCLEOTIDE SEQUENCE [LARGE SCALE GENOMIC DNA]</scope>
    <source>
        <strain evidence="3 4">R19027</strain>
        <tissue evidence="3">Mycelium</tissue>
    </source>
</reference>
<feature type="region of interest" description="Disordered" evidence="1">
    <location>
        <begin position="144"/>
        <end position="207"/>
    </location>
</feature>
<feature type="compositionally biased region" description="Basic and acidic residues" evidence="1">
    <location>
        <begin position="144"/>
        <end position="174"/>
    </location>
</feature>
<dbReference type="Proteomes" id="UP000433876">
    <property type="component" value="Unassembled WGS sequence"/>
</dbReference>
<protein>
    <recommendedName>
        <fullName evidence="5">Secreted protein</fullName>
    </recommendedName>
</protein>
<evidence type="ECO:0000313" key="4">
    <source>
        <dbReference type="Proteomes" id="UP000433876"/>
    </source>
</evidence>
<dbReference type="VEuPathDB" id="FungiDB:SMAC_06103"/>
<accession>A0A8S8ZKV9</accession>
<name>A0A8S8ZKV9_SORMA</name>
<keyword evidence="2" id="KW-0732">Signal</keyword>